<dbReference type="PANTHER" id="PTHR23275:SF100">
    <property type="entry name" value="EGF-LIKE DOMAIN-CONTAINING PROTEIN"/>
    <property type="match status" value="1"/>
</dbReference>
<dbReference type="InterPro" id="IPR009030">
    <property type="entry name" value="Growth_fac_rcpt_cys_sf"/>
</dbReference>
<sequence>MIIYLIICFSCIAFAEQYTMVGTNSNFLEMNNWNPQHSGDFTTSDDLILPIDGFFSVSSLRVNKIIVSADIDLSVGVLIVNDIEDINNKTFIVRGLTTITGSCSGIVKMRSLKGTVTNNGYLLVQATESLVVVNYGTLELGNFESGDYSIFTMDVESYGDIIYSKPIYESNYFNCFGGSISFETKLLPIVVNLKDTRILTNMEITVKSTINNCTGKELSIKGESVTITNSKFTNVEVVDTSLNSWNLECTSLFLLQTTRTQKNEIKDSIISSQNVEIKGNWNIVNSQIGRFTKISNAQIVMDDHSLFFGILSMELTTINQIFYNGTDLTTKSCVIDYVKCTSTFNYISTTINNLECHKGCILEFISVTSLHIYNKECSIKTLRAQNIIGYTDEWILPSDLTVSKSIDCHSILVCSSTCSFVSTASSVSDLIFKEGQILLSFSGCSIVNIFSNSETIIKSVLQSTTDLYLTIKNNILTCESIIKNLVAINSSVTSYGNIETLKGIKSTFSIQNINNNIILDEIVDCQFTTKITVISGTPVIHGSSFVFLSISSSSLIIENSTITSTLELFSTTITGSCTTNSFIFDDVLMNRFIMKLSSCLSKYTATRLNSIESSFIIPCITRLSTIDNELNVDLILTGDSYIGYGTTLMSKTITNNGLLKNYGTLNVSEFISCSENSQMLGNGEIICEQAVVNSLSENTIKTTILNITKDDIILNKVTFNENGQLNQNRHNITIKELKIENGLTIKKTSGFIENHLLVGSGKIFGDLVTLNSFEAILTSVYSIDIHNVRSSAEITDCFIDTLNINKANVQITSSIFNSLYSISSNISINGKIRIGTLQLYETEIEESGETNIVEINYFLNGFSIINVPISITSRIEGTFTFKKPVKLINIHSPKKYEITSESLLECEGSIDSFSFKIINKGTMLISENCQISVILDNKKELIAQNTKIIRTTIINDGIATFVNVTAPLTSITSSSSMSVSCISELNNIHLLTGSITNMKGDVSTSSFLCEGTYSVDTNATLNFTISSVKKCIINFPKPVHHLHLTNPTKTIPYFISVTPNKLPLVGDSFYLISCDNQPFPDKPSSEVSGVDRLALSRELDSNSYNISITKCPSGSSYILSCIECKEGEYQIEDECYRCPPGTYSDKYNCIPCPEGTYSILSSSSCPVCGNGMWSYISSSGCYSCKSGYYKNSTIGCVPCIQNTWSSEGADECIECDKGMVTMDHITCVKNKTNSSDCEDGYYFNNSECIECENGYVELNKCIQCNDDEELNEEKTACIFYSKKQWIVYLLSFLIFAIVLIIFVLMLAFHILNYYKEKRRESEQKKFIEEMFTVQKSPSEEDDISVKYMTPDEWLYPDSSITVNGNFDTLNKISEDKFLERYQLYRTNQMSEKQKQEFKNEIEIKEQKMKDYCYKSNNGNNKEENNKKNSSTTYNLEIELENENQESKSQEEKEEPIKVTEELQIDLEQKEETVEADQTEKLTELQLESPQPVFQQIKTRNNISSKAEITIALNEINKLKEQYEKDLLNVKSMVRSLTYETNVTKEKLKVLENDKENKNQQELKGRKEATLSRAGIDGGSRVQDILIAGVNPRFIPLPDPNGKSSGYLK</sequence>
<dbReference type="InterPro" id="IPR052798">
    <property type="entry name" value="Giardia_VSA"/>
</dbReference>
<dbReference type="KEGG" id="edi:EDI_044540"/>
<organism evidence="5">
    <name type="scientific">Entamoeba dispar (strain ATCC PRA-260 / SAW760)</name>
    <dbReference type="NCBI Taxonomy" id="370354"/>
    <lineage>
        <taxon>Eukaryota</taxon>
        <taxon>Amoebozoa</taxon>
        <taxon>Evosea</taxon>
        <taxon>Archamoebae</taxon>
        <taxon>Mastigamoebida</taxon>
        <taxon>Entamoebidae</taxon>
        <taxon>Entamoeba</taxon>
    </lineage>
</organism>
<dbReference type="RefSeq" id="XP_001737807.1">
    <property type="nucleotide sequence ID" value="XM_001737755.1"/>
</dbReference>
<keyword evidence="5" id="KW-1185">Reference proteome</keyword>
<keyword evidence="1" id="KW-0175">Coiled coil</keyword>
<dbReference type="GeneID" id="5882861"/>
<dbReference type="Gene3D" id="2.10.50.10">
    <property type="entry name" value="Tumor Necrosis Factor Receptor, subunit A, domain 2"/>
    <property type="match status" value="2"/>
</dbReference>
<keyword evidence="2" id="KW-0472">Membrane</keyword>
<protein>
    <recommendedName>
        <fullName evidence="6">Tyrosine-protein kinase ephrin type A/B receptor-like domain-containing protein</fullName>
    </recommendedName>
</protein>
<evidence type="ECO:0000313" key="4">
    <source>
        <dbReference type="EMBL" id="EDR25898.1"/>
    </source>
</evidence>
<evidence type="ECO:0008006" key="6">
    <source>
        <dbReference type="Google" id="ProtNLM"/>
    </source>
</evidence>
<dbReference type="SUPFAM" id="SSF57184">
    <property type="entry name" value="Growth factor receptor domain"/>
    <property type="match status" value="1"/>
</dbReference>
<feature type="coiled-coil region" evidence="1">
    <location>
        <begin position="1432"/>
        <end position="1479"/>
    </location>
</feature>
<accession>B0EHV4</accession>
<dbReference type="OMA" id="DECIECD"/>
<dbReference type="OrthoDB" id="439917at2759"/>
<gene>
    <name evidence="4" type="ORF">EDI_044540</name>
</gene>
<evidence type="ECO:0000313" key="5">
    <source>
        <dbReference type="Proteomes" id="UP000008076"/>
    </source>
</evidence>
<dbReference type="VEuPathDB" id="AmoebaDB:EDI_044540"/>
<keyword evidence="3" id="KW-0732">Signal</keyword>
<dbReference type="SMART" id="SM01411">
    <property type="entry name" value="Ephrin_rec_like"/>
    <property type="match status" value="3"/>
</dbReference>
<feature type="signal peptide" evidence="3">
    <location>
        <begin position="1"/>
        <end position="17"/>
    </location>
</feature>
<reference evidence="5" key="1">
    <citation type="submission" date="2007-12" db="EMBL/GenBank/DDBJ databases">
        <title>Annotation of Entamoeba dispar SAW760.</title>
        <authorList>
            <person name="Lorenzi H."/>
            <person name="Inman J."/>
            <person name="Schobel S."/>
            <person name="Amedeo P."/>
            <person name="Caler E."/>
        </authorList>
    </citation>
    <scope>NUCLEOTIDE SEQUENCE [LARGE SCALE GENOMIC DNA]</scope>
    <source>
        <strain evidence="5">ATCC PRA-260 / SAW760</strain>
    </source>
</reference>
<dbReference type="eggNOG" id="ENOG502SCXJ">
    <property type="taxonomic scope" value="Eukaryota"/>
</dbReference>
<evidence type="ECO:0000256" key="1">
    <source>
        <dbReference type="SAM" id="Coils"/>
    </source>
</evidence>
<keyword evidence="2" id="KW-1133">Transmembrane helix</keyword>
<keyword evidence="2" id="KW-0812">Transmembrane</keyword>
<evidence type="ECO:0000256" key="2">
    <source>
        <dbReference type="SAM" id="Phobius"/>
    </source>
</evidence>
<feature type="transmembrane region" description="Helical" evidence="2">
    <location>
        <begin position="1285"/>
        <end position="1311"/>
    </location>
</feature>
<name>B0EHV4_ENTDS</name>
<dbReference type="EMBL" id="DS549356">
    <property type="protein sequence ID" value="EDR25898.1"/>
    <property type="molecule type" value="Genomic_DNA"/>
</dbReference>
<feature type="chain" id="PRO_5002747758" description="Tyrosine-protein kinase ephrin type A/B receptor-like domain-containing protein" evidence="3">
    <location>
        <begin position="18"/>
        <end position="1608"/>
    </location>
</feature>
<dbReference type="Proteomes" id="UP000008076">
    <property type="component" value="Unassembled WGS sequence"/>
</dbReference>
<dbReference type="PANTHER" id="PTHR23275">
    <property type="entry name" value="CABRIOLET.-RELATED"/>
    <property type="match status" value="1"/>
</dbReference>
<feature type="coiled-coil region" evidence="1">
    <location>
        <begin position="1505"/>
        <end position="1560"/>
    </location>
</feature>
<evidence type="ECO:0000256" key="3">
    <source>
        <dbReference type="SAM" id="SignalP"/>
    </source>
</evidence>
<proteinExistence type="predicted"/>